<evidence type="ECO:0000256" key="6">
    <source>
        <dbReference type="SAM" id="MobiDB-lite"/>
    </source>
</evidence>
<evidence type="ECO:0000313" key="9">
    <source>
        <dbReference type="Proteomes" id="UP001229409"/>
    </source>
</evidence>
<organism evidence="8 9">
    <name type="scientific">Paenibacillus polymyxa</name>
    <name type="common">Bacillus polymyxa</name>
    <dbReference type="NCBI Taxonomy" id="1406"/>
    <lineage>
        <taxon>Bacteria</taxon>
        <taxon>Bacillati</taxon>
        <taxon>Bacillota</taxon>
        <taxon>Bacilli</taxon>
        <taxon>Bacillales</taxon>
        <taxon>Paenibacillaceae</taxon>
        <taxon>Paenibacillus</taxon>
    </lineage>
</organism>
<comment type="caution">
    <text evidence="8">The sequence shown here is derived from an EMBL/GenBank/DDBJ whole genome shotgun (WGS) entry which is preliminary data.</text>
</comment>
<feature type="transmembrane region" description="Helical" evidence="7">
    <location>
        <begin position="7"/>
        <end position="24"/>
    </location>
</feature>
<dbReference type="NCBIfam" id="TIGR01593">
    <property type="entry name" value="holin_tox_secr"/>
    <property type="match status" value="1"/>
</dbReference>
<keyword evidence="3 7" id="KW-1133">Transmembrane helix</keyword>
<evidence type="ECO:0000256" key="3">
    <source>
        <dbReference type="ARBA" id="ARBA00022989"/>
    </source>
</evidence>
<accession>A0AAP4A2Y7</accession>
<feature type="compositionally biased region" description="Basic and acidic residues" evidence="6">
    <location>
        <begin position="145"/>
        <end position="156"/>
    </location>
</feature>
<dbReference type="GO" id="GO:0016020">
    <property type="term" value="C:membrane"/>
    <property type="evidence" value="ECO:0007669"/>
    <property type="project" value="UniProtKB-SubCell"/>
</dbReference>
<evidence type="ECO:0000256" key="2">
    <source>
        <dbReference type="ARBA" id="ARBA00022692"/>
    </source>
</evidence>
<name>A0AAP4A2Y7_PAEPO</name>
<evidence type="ECO:0000256" key="4">
    <source>
        <dbReference type="ARBA" id="ARBA00023136"/>
    </source>
</evidence>
<comment type="similarity">
    <text evidence="5">Belongs to the bacteriophage holin family. Cp-1 holin subfamily.</text>
</comment>
<dbReference type="Proteomes" id="UP001229409">
    <property type="component" value="Unassembled WGS sequence"/>
</dbReference>
<dbReference type="EMBL" id="JARVWT010000016">
    <property type="protein sequence ID" value="MDH2334298.1"/>
    <property type="molecule type" value="Genomic_DNA"/>
</dbReference>
<evidence type="ECO:0000256" key="5">
    <source>
        <dbReference type="ARBA" id="ARBA00023600"/>
    </source>
</evidence>
<keyword evidence="4 7" id="KW-0472">Membrane</keyword>
<evidence type="ECO:0000313" key="8">
    <source>
        <dbReference type="EMBL" id="MDH2334298.1"/>
    </source>
</evidence>
<dbReference type="InterPro" id="IPR006480">
    <property type="entry name" value="Phage_holin_4_1"/>
</dbReference>
<evidence type="ECO:0000256" key="7">
    <source>
        <dbReference type="SAM" id="Phobius"/>
    </source>
</evidence>
<dbReference type="AlphaFoldDB" id="A0AAP4A2Y7"/>
<feature type="transmembrane region" description="Helical" evidence="7">
    <location>
        <begin position="69"/>
        <end position="90"/>
    </location>
</feature>
<dbReference type="RefSeq" id="WP_279836205.1">
    <property type="nucleotide sequence ID" value="NZ_JARVWT010000016.1"/>
</dbReference>
<reference evidence="8" key="1">
    <citation type="submission" date="2023-04" db="EMBL/GenBank/DDBJ databases">
        <title>Uncovering the Secrets of Slow-Growing Bacteria in Tropical Savanna Soil through Cultivation and Genomic Analysis.</title>
        <authorList>
            <person name="Goncalves O.S."/>
            <person name="Santana M.F."/>
        </authorList>
    </citation>
    <scope>NUCLEOTIDE SEQUENCE</scope>
    <source>
        <strain evidence="8">ANTI</strain>
    </source>
</reference>
<proteinExistence type="inferred from homology"/>
<feature type="region of interest" description="Disordered" evidence="6">
    <location>
        <begin position="130"/>
        <end position="156"/>
    </location>
</feature>
<keyword evidence="2 7" id="KW-0812">Transmembrane</keyword>
<gene>
    <name evidence="8" type="ORF">QDS18_25830</name>
</gene>
<evidence type="ECO:0000256" key="1">
    <source>
        <dbReference type="ARBA" id="ARBA00004141"/>
    </source>
</evidence>
<dbReference type="Pfam" id="PF05105">
    <property type="entry name" value="Phage_holin_4_1"/>
    <property type="match status" value="1"/>
</dbReference>
<protein>
    <submittedName>
        <fullName evidence="8">Phage holin family protein</fullName>
    </submittedName>
</protein>
<comment type="subcellular location">
    <subcellularLocation>
        <location evidence="1">Membrane</location>
        <topology evidence="1">Multi-pass membrane protein</topology>
    </subcellularLocation>
</comment>
<sequence>MDDRLTHIIKGAAAGFGAIAGYLLGGFSVFVHLLLIMVIVDWLTGWAAAWIRGELRSRVGFHGIIRKVAIFLVVVVAHFIDAALGGLNYFQNAVICFYLANELLSITENVGRMGVPMPTVLRNAVKIFESKSDPAPNPNMSEPEQENKDQGQKPAV</sequence>